<proteinExistence type="predicted"/>
<dbReference type="GO" id="GO:0004386">
    <property type="term" value="F:helicase activity"/>
    <property type="evidence" value="ECO:0007669"/>
    <property type="project" value="UniProtKB-KW"/>
</dbReference>
<sequence>MKGLTLARLRNTNFKELYRTLVVGEIGGRTEFEKLLSLAIIFLNDKNTDISRLGYRILVFYCNFTKDYKPLYDVAINEGLIPIVKLIENIEKYKSNFDSSFFGSFYSSLLENNKRDNIYLSDQQLDLFAFFDEKQDKSIAVVAPTSYGKSELIISTLLKRKDGNVCIVVPTKALLAQTKRRLIKANITNIKKIITHPEMYLEGEGNITAVLTQERLLRLLRKHPTLSFNLVFIDEAHNLLENGDRSILLAATISILEKRNEKIVFKFLTPFLIDSTNLNVKYSQYTTETFKINEYIKTERFYIYDFRVGKSFVMYDHFVDDFFNLDLGDYQDDVDFILRNKSNKNLIYLNKPIDIEHLSVRIGSRLTNLESEIIEHACAELSEYMHGDYFLIKCIRKGFIYHHGSVPDNVRLYIENLFTTEQMMNYVITSSTLLEGVNLPLDKMFLLDNKKGRGKLSPSQFKNLIGRVCRFNEIFSQKNGGLEKLEPKIFLVGSEYYSENANIEKFISGCMKVDKIEKDEPSNVLLKNVSITDANNQKKEIADEFIENFEPGIINGYSKSYVQTEIGKLCFMNNITEIDIIVSEHQMQQIADTYEGESIGSAEGVFEAILQIFLPFVKEGDDYKNLSRLSYEESRRFYQMFLNWRISNASYREMINSFLKYWRRVEKQDDSDVYVGRWGDKKREGFRDLWTDIKEKNQVQRINLAIVRIKDEQDFLDNILIKYIEVMNDFGLLEGAFYENIKYGTSDKDKIALIKNGFSNGLANLIINDYREYVEIDTKLNTIKINQTLIQKMSENDENDILIYEVKYNTKAI</sequence>
<dbReference type="InterPro" id="IPR014001">
    <property type="entry name" value="Helicase_ATP-bd"/>
</dbReference>
<evidence type="ECO:0000259" key="5">
    <source>
        <dbReference type="PROSITE" id="PS51192"/>
    </source>
</evidence>
<keyword evidence="4" id="KW-0067">ATP-binding</keyword>
<dbReference type="Proteomes" id="UP001596105">
    <property type="component" value="Unassembled WGS sequence"/>
</dbReference>
<dbReference type="Pfam" id="PF00270">
    <property type="entry name" value="DEAD"/>
    <property type="match status" value="1"/>
</dbReference>
<organism evidence="6 7">
    <name type="scientific">Cohnella suwonensis</name>
    <dbReference type="NCBI Taxonomy" id="696072"/>
    <lineage>
        <taxon>Bacteria</taxon>
        <taxon>Bacillati</taxon>
        <taxon>Bacillota</taxon>
        <taxon>Bacilli</taxon>
        <taxon>Bacillales</taxon>
        <taxon>Paenibacillaceae</taxon>
        <taxon>Cohnella</taxon>
    </lineage>
</organism>
<gene>
    <name evidence="6" type="ORF">ACFPPD_23170</name>
</gene>
<dbReference type="PANTHER" id="PTHR12131">
    <property type="entry name" value="ATP-DEPENDENT RNA AND DNA HELICASE"/>
    <property type="match status" value="1"/>
</dbReference>
<accession>A0ABW0M215</accession>
<evidence type="ECO:0000313" key="6">
    <source>
        <dbReference type="EMBL" id="MFC5471581.1"/>
    </source>
</evidence>
<dbReference type="RefSeq" id="WP_209745938.1">
    <property type="nucleotide sequence ID" value="NZ_JBHSMH010000101.1"/>
</dbReference>
<dbReference type="PANTHER" id="PTHR12131:SF1">
    <property type="entry name" value="ATP-DEPENDENT RNA HELICASE SUPV3L1, MITOCHONDRIAL-RELATED"/>
    <property type="match status" value="1"/>
</dbReference>
<keyword evidence="3 6" id="KW-0347">Helicase</keyword>
<comment type="caution">
    <text evidence="6">The sequence shown here is derived from an EMBL/GenBank/DDBJ whole genome shotgun (WGS) entry which is preliminary data.</text>
</comment>
<dbReference type="EMBL" id="JBHSMH010000101">
    <property type="protein sequence ID" value="MFC5471581.1"/>
    <property type="molecule type" value="Genomic_DNA"/>
</dbReference>
<dbReference type="Gene3D" id="3.40.50.300">
    <property type="entry name" value="P-loop containing nucleotide triphosphate hydrolases"/>
    <property type="match status" value="2"/>
</dbReference>
<keyword evidence="7" id="KW-1185">Reference proteome</keyword>
<evidence type="ECO:0000256" key="3">
    <source>
        <dbReference type="ARBA" id="ARBA00022806"/>
    </source>
</evidence>
<dbReference type="SMART" id="SM00487">
    <property type="entry name" value="DEXDc"/>
    <property type="match status" value="1"/>
</dbReference>
<dbReference type="InterPro" id="IPR050699">
    <property type="entry name" value="RNA-DNA_Helicase"/>
</dbReference>
<reference evidence="7" key="1">
    <citation type="journal article" date="2019" name="Int. J. Syst. Evol. Microbiol.">
        <title>The Global Catalogue of Microorganisms (GCM) 10K type strain sequencing project: providing services to taxonomists for standard genome sequencing and annotation.</title>
        <authorList>
            <consortium name="The Broad Institute Genomics Platform"/>
            <consortium name="The Broad Institute Genome Sequencing Center for Infectious Disease"/>
            <person name="Wu L."/>
            <person name="Ma J."/>
        </authorList>
    </citation>
    <scope>NUCLEOTIDE SEQUENCE [LARGE SCALE GENOMIC DNA]</scope>
    <source>
        <strain evidence="7">CCUG 57113</strain>
    </source>
</reference>
<keyword evidence="1" id="KW-0547">Nucleotide-binding</keyword>
<protein>
    <submittedName>
        <fullName evidence="6">DEAD/DEAH box helicase</fullName>
    </submittedName>
</protein>
<dbReference type="InterPro" id="IPR011545">
    <property type="entry name" value="DEAD/DEAH_box_helicase_dom"/>
</dbReference>
<dbReference type="InterPro" id="IPR027417">
    <property type="entry name" value="P-loop_NTPase"/>
</dbReference>
<keyword evidence="2" id="KW-0378">Hydrolase</keyword>
<evidence type="ECO:0000313" key="7">
    <source>
        <dbReference type="Proteomes" id="UP001596105"/>
    </source>
</evidence>
<evidence type="ECO:0000256" key="4">
    <source>
        <dbReference type="ARBA" id="ARBA00022840"/>
    </source>
</evidence>
<dbReference type="PROSITE" id="PS51192">
    <property type="entry name" value="HELICASE_ATP_BIND_1"/>
    <property type="match status" value="1"/>
</dbReference>
<evidence type="ECO:0000256" key="1">
    <source>
        <dbReference type="ARBA" id="ARBA00022741"/>
    </source>
</evidence>
<dbReference type="SUPFAM" id="SSF52540">
    <property type="entry name" value="P-loop containing nucleoside triphosphate hydrolases"/>
    <property type="match status" value="1"/>
</dbReference>
<evidence type="ECO:0000256" key="2">
    <source>
        <dbReference type="ARBA" id="ARBA00022801"/>
    </source>
</evidence>
<feature type="domain" description="Helicase ATP-binding" evidence="5">
    <location>
        <begin position="130"/>
        <end position="271"/>
    </location>
</feature>
<name>A0ABW0M215_9BACL</name>